<feature type="transmembrane region" description="Helical" evidence="1">
    <location>
        <begin position="37"/>
        <end position="56"/>
    </location>
</feature>
<dbReference type="AlphaFoldDB" id="A0A9E5JVX5"/>
<dbReference type="EMBL" id="JAAONZ010000010">
    <property type="protein sequence ID" value="NHO66568.1"/>
    <property type="molecule type" value="Genomic_DNA"/>
</dbReference>
<organism evidence="3 4">
    <name type="scientific">Pseudomaricurvus hydrocarbonicus</name>
    <dbReference type="NCBI Taxonomy" id="1470433"/>
    <lineage>
        <taxon>Bacteria</taxon>
        <taxon>Pseudomonadati</taxon>
        <taxon>Pseudomonadota</taxon>
        <taxon>Gammaproteobacteria</taxon>
        <taxon>Cellvibrionales</taxon>
        <taxon>Cellvibrionaceae</taxon>
        <taxon>Pseudomaricurvus</taxon>
    </lineage>
</organism>
<sequence length="65" mass="6793">MGKFRFAGVVGLSLVSPLVLAHSGHGGDVGVQHDMEHSLWLLLAVSAVVVAGGYVINKAPWKGKK</sequence>
<evidence type="ECO:0000313" key="3">
    <source>
        <dbReference type="EMBL" id="NHO66568.1"/>
    </source>
</evidence>
<keyword evidence="4" id="KW-1185">Reference proteome</keyword>
<accession>A0A9E5JVX5</accession>
<evidence type="ECO:0000256" key="2">
    <source>
        <dbReference type="SAM" id="SignalP"/>
    </source>
</evidence>
<keyword evidence="2" id="KW-0732">Signal</keyword>
<keyword evidence="1" id="KW-1133">Transmembrane helix</keyword>
<proteinExistence type="predicted"/>
<keyword evidence="1" id="KW-0472">Membrane</keyword>
<feature type="chain" id="PRO_5038957496" evidence="2">
    <location>
        <begin position="22"/>
        <end position="65"/>
    </location>
</feature>
<name>A0A9E5JVX5_9GAMM</name>
<evidence type="ECO:0000313" key="4">
    <source>
        <dbReference type="Proteomes" id="UP000787472"/>
    </source>
</evidence>
<gene>
    <name evidence="3" type="ORF">G8770_13545</name>
</gene>
<keyword evidence="1" id="KW-0812">Transmembrane</keyword>
<protein>
    <submittedName>
        <fullName evidence="3">Uncharacterized protein</fullName>
    </submittedName>
</protein>
<dbReference type="Proteomes" id="UP000787472">
    <property type="component" value="Unassembled WGS sequence"/>
</dbReference>
<feature type="signal peptide" evidence="2">
    <location>
        <begin position="1"/>
        <end position="21"/>
    </location>
</feature>
<evidence type="ECO:0000256" key="1">
    <source>
        <dbReference type="SAM" id="Phobius"/>
    </source>
</evidence>
<reference evidence="3" key="1">
    <citation type="submission" date="2020-03" db="EMBL/GenBank/DDBJ databases">
        <authorList>
            <person name="Guo F."/>
        </authorList>
    </citation>
    <scope>NUCLEOTIDE SEQUENCE</scope>
    <source>
        <strain evidence="3">JCM 30134</strain>
    </source>
</reference>
<comment type="caution">
    <text evidence="3">The sequence shown here is derived from an EMBL/GenBank/DDBJ whole genome shotgun (WGS) entry which is preliminary data.</text>
</comment>
<dbReference type="RefSeq" id="WP_167187657.1">
    <property type="nucleotide sequence ID" value="NZ_JAAONZ010000010.1"/>
</dbReference>